<dbReference type="Pfam" id="PF01584">
    <property type="entry name" value="CheW"/>
    <property type="match status" value="1"/>
</dbReference>
<dbReference type="Pfam" id="PF02518">
    <property type="entry name" value="HATPase_c"/>
    <property type="match status" value="1"/>
</dbReference>
<feature type="region of interest" description="Disordered" evidence="9">
    <location>
        <begin position="232"/>
        <end position="279"/>
    </location>
</feature>
<dbReference type="InterPro" id="IPR036061">
    <property type="entry name" value="CheW-like_dom_sf"/>
</dbReference>
<evidence type="ECO:0000256" key="9">
    <source>
        <dbReference type="SAM" id="MobiDB-lite"/>
    </source>
</evidence>
<dbReference type="SUPFAM" id="SSF50341">
    <property type="entry name" value="CheW-like"/>
    <property type="match status" value="1"/>
</dbReference>
<dbReference type="InterPro" id="IPR008207">
    <property type="entry name" value="Sig_transdc_His_kin_Hpt_dom"/>
</dbReference>
<dbReference type="PROSITE" id="PS50894">
    <property type="entry name" value="HPT"/>
    <property type="match status" value="1"/>
</dbReference>
<evidence type="ECO:0000259" key="13">
    <source>
        <dbReference type="PROSITE" id="PS50894"/>
    </source>
</evidence>
<dbReference type="Pfam" id="PF00072">
    <property type="entry name" value="Response_reg"/>
    <property type="match status" value="1"/>
</dbReference>
<feature type="domain" description="CheW-like" evidence="12">
    <location>
        <begin position="588"/>
        <end position="729"/>
    </location>
</feature>
<feature type="region of interest" description="Disordered" evidence="9">
    <location>
        <begin position="128"/>
        <end position="194"/>
    </location>
</feature>
<dbReference type="SMART" id="SM00387">
    <property type="entry name" value="HATPase_c"/>
    <property type="match status" value="1"/>
</dbReference>
<feature type="domain" description="Response regulatory" evidence="11">
    <location>
        <begin position="748"/>
        <end position="864"/>
    </location>
</feature>
<dbReference type="InterPro" id="IPR003594">
    <property type="entry name" value="HATPase_dom"/>
</dbReference>
<dbReference type="InterPro" id="IPR004358">
    <property type="entry name" value="Sig_transdc_His_kin-like_C"/>
</dbReference>
<evidence type="ECO:0000313" key="14">
    <source>
        <dbReference type="EMBL" id="MCT7977052.1"/>
    </source>
</evidence>
<dbReference type="RefSeq" id="WP_261234805.1">
    <property type="nucleotide sequence ID" value="NZ_JAMXFA010000005.1"/>
</dbReference>
<dbReference type="InterPro" id="IPR001789">
    <property type="entry name" value="Sig_transdc_resp-reg_receiver"/>
</dbReference>
<evidence type="ECO:0000256" key="4">
    <source>
        <dbReference type="ARBA" id="ARBA00022679"/>
    </source>
</evidence>
<dbReference type="SMART" id="SM00073">
    <property type="entry name" value="HPT"/>
    <property type="match status" value="1"/>
</dbReference>
<accession>A0ABT2N306</accession>
<sequence length="865" mass="95561">MIDDEELRITFKVASEEHVQKLNEGLLHLEQQPDDLGKLEELMREAHSLKGDAGMLGVKDIATLAHQWEHLLGTVKRKETPLTPELCDRLYHGLDAIAKLVAQSVTGEDAGVNTFYVLAYLMGASSDTKESETAPAPPQPQEAQNSPPTEKLTPEQRDSPPETLDPIEAVTETETRETFPEASEQSDLDREKAPEEDRFELLEVISPVELAATSPARVSASANGHTLAQKHPIPEISKPLGSSPPPPPPGGDRRRDSAPSKTPALPVVPVTPAPGGSSNYRIDTIRVETRNLDSLMTQTGELTVSKIRIAHRLSEVEEIVTLWEEWSRDSFVNRFALEEVMRGSRNGSLERLQSFHHRTEERLERLGQIVSRLRNSVYEDNARLDTIADELEEGIRTLRLLPLSTIFTLFPRMVRDLAKQEGKQVELLIEGGETRADKRILEEMKDPLMHIIRNAIDHGIETPGDRQQKGKPPKATIVLKGYQTANNIVIEIRDDGRGLDVEKIKQTAIKRGICREEELAAMTPHQIHSLIFTPGFSTRTFVTEVSGRGVGLDVVRTNVERLKGSIHIDSTPGVGTTLRLSLGTTLATAHVLLVEVEGIAYALPVEFVQLARLVPESDIFALEGRETIILEGQPVSVVKLADLLELPPRGILNSSTTINNSSLPCIILQVGEERLGLLVDALVDEQDVVLKPQSKLLKRVRNVSGATILGTGEVCMVLNPHDLLKSVRKPGKSIAPPKPQPESDRKLLVLLVEDSIATRTQEKRILENAGYEVVTAVDGMDGYNKLRTRNFDAVISDVQMPNLDGLGLVTKIRQHKEYSELPIILVTSLASDDDKRRGAEAGANSYIPKSSFNQHVLLETLKRLI</sequence>
<keyword evidence="15" id="KW-1185">Reference proteome</keyword>
<dbReference type="Gene3D" id="3.40.50.2300">
    <property type="match status" value="1"/>
</dbReference>
<dbReference type="Pfam" id="PF01627">
    <property type="entry name" value="Hpt"/>
    <property type="match status" value="1"/>
</dbReference>
<dbReference type="SUPFAM" id="SSF55874">
    <property type="entry name" value="ATPase domain of HSP90 chaperone/DNA topoisomerase II/histidine kinase"/>
    <property type="match status" value="1"/>
</dbReference>
<dbReference type="EC" id="2.7.13.3" evidence="2"/>
<dbReference type="GO" id="GO:0016301">
    <property type="term" value="F:kinase activity"/>
    <property type="evidence" value="ECO:0007669"/>
    <property type="project" value="UniProtKB-KW"/>
</dbReference>
<evidence type="ECO:0000256" key="3">
    <source>
        <dbReference type="ARBA" id="ARBA00022553"/>
    </source>
</evidence>
<evidence type="ECO:0000256" key="5">
    <source>
        <dbReference type="ARBA" id="ARBA00022777"/>
    </source>
</evidence>
<organism evidence="14 15">
    <name type="scientific">Laspinema olomoucense D3b</name>
    <dbReference type="NCBI Taxonomy" id="2953688"/>
    <lineage>
        <taxon>Bacteria</taxon>
        <taxon>Bacillati</taxon>
        <taxon>Cyanobacteriota</taxon>
        <taxon>Cyanophyceae</taxon>
        <taxon>Oscillatoriophycideae</taxon>
        <taxon>Oscillatoriales</taxon>
        <taxon>Laspinemataceae</taxon>
        <taxon>Laspinema</taxon>
        <taxon>Laspinema olomoucense</taxon>
    </lineage>
</organism>
<feature type="domain" description="HPt" evidence="13">
    <location>
        <begin position="1"/>
        <end position="104"/>
    </location>
</feature>
<comment type="caution">
    <text evidence="14">The sequence shown here is derived from an EMBL/GenBank/DDBJ whole genome shotgun (WGS) entry which is preliminary data.</text>
</comment>
<dbReference type="InterPro" id="IPR036890">
    <property type="entry name" value="HATPase_C_sf"/>
</dbReference>
<dbReference type="InterPro" id="IPR036641">
    <property type="entry name" value="HPT_dom_sf"/>
</dbReference>
<dbReference type="PANTHER" id="PTHR43395">
    <property type="entry name" value="SENSOR HISTIDINE KINASE CHEA"/>
    <property type="match status" value="1"/>
</dbReference>
<feature type="compositionally biased region" description="Low complexity" evidence="9">
    <location>
        <begin position="262"/>
        <end position="274"/>
    </location>
</feature>
<reference evidence="14 15" key="1">
    <citation type="journal article" date="2022" name="Front. Microbiol.">
        <title>High genomic differentiation and limited gene flow indicate recent cryptic speciation within the genus Laspinema (cyanobacteria).</title>
        <authorList>
            <person name="Stanojkovic A."/>
            <person name="Skoupy S."/>
            <person name="Skaloud P."/>
            <person name="Dvorak P."/>
        </authorList>
    </citation>
    <scope>NUCLEOTIDE SEQUENCE [LARGE SCALE GENOMIC DNA]</scope>
    <source>
        <strain evidence="14 15">D3b</strain>
    </source>
</reference>
<evidence type="ECO:0000259" key="10">
    <source>
        <dbReference type="PROSITE" id="PS50109"/>
    </source>
</evidence>
<dbReference type="Gene3D" id="3.30.565.10">
    <property type="entry name" value="Histidine kinase-like ATPase, C-terminal domain"/>
    <property type="match status" value="1"/>
</dbReference>
<comment type="catalytic activity">
    <reaction evidence="1">
        <text>ATP + protein L-histidine = ADP + protein N-phospho-L-histidine.</text>
        <dbReference type="EC" id="2.7.13.3"/>
    </reaction>
</comment>
<dbReference type="EMBL" id="JAMXFA010000005">
    <property type="protein sequence ID" value="MCT7977052.1"/>
    <property type="molecule type" value="Genomic_DNA"/>
</dbReference>
<protein>
    <recommendedName>
        <fullName evidence="2">histidine kinase</fullName>
        <ecNumber evidence="2">2.7.13.3</ecNumber>
    </recommendedName>
</protein>
<keyword evidence="3 8" id="KW-0597">Phosphoprotein</keyword>
<dbReference type="CDD" id="cd00088">
    <property type="entry name" value="HPT"/>
    <property type="match status" value="1"/>
</dbReference>
<name>A0ABT2N306_9CYAN</name>
<evidence type="ECO:0000256" key="7">
    <source>
        <dbReference type="PROSITE-ProRule" id="PRU00110"/>
    </source>
</evidence>
<evidence type="ECO:0000256" key="1">
    <source>
        <dbReference type="ARBA" id="ARBA00000085"/>
    </source>
</evidence>
<evidence type="ECO:0000313" key="15">
    <source>
        <dbReference type="Proteomes" id="UP001525961"/>
    </source>
</evidence>
<dbReference type="SUPFAM" id="SSF52172">
    <property type="entry name" value="CheY-like"/>
    <property type="match status" value="1"/>
</dbReference>
<dbReference type="PANTHER" id="PTHR43395:SF1">
    <property type="entry name" value="CHEMOTAXIS PROTEIN CHEA"/>
    <property type="match status" value="1"/>
</dbReference>
<dbReference type="InterPro" id="IPR005467">
    <property type="entry name" value="His_kinase_dom"/>
</dbReference>
<dbReference type="InterPro" id="IPR011006">
    <property type="entry name" value="CheY-like_superfamily"/>
</dbReference>
<dbReference type="PROSITE" id="PS50109">
    <property type="entry name" value="HIS_KIN"/>
    <property type="match status" value="1"/>
</dbReference>
<dbReference type="PROSITE" id="PS50851">
    <property type="entry name" value="CHEW"/>
    <property type="match status" value="1"/>
</dbReference>
<dbReference type="InterPro" id="IPR004105">
    <property type="entry name" value="CheA-like_dim"/>
</dbReference>
<keyword evidence="5 14" id="KW-0418">Kinase</keyword>
<dbReference type="Gene3D" id="2.30.30.40">
    <property type="entry name" value="SH3 Domains"/>
    <property type="match status" value="1"/>
</dbReference>
<dbReference type="PRINTS" id="PR00344">
    <property type="entry name" value="BCTRLSENSOR"/>
</dbReference>
<dbReference type="Gene3D" id="1.10.287.560">
    <property type="entry name" value="Histidine kinase CheA-like, homodimeric domain"/>
    <property type="match status" value="1"/>
</dbReference>
<evidence type="ECO:0000256" key="8">
    <source>
        <dbReference type="PROSITE-ProRule" id="PRU00169"/>
    </source>
</evidence>
<dbReference type="PROSITE" id="PS50110">
    <property type="entry name" value="RESPONSE_REGULATORY"/>
    <property type="match status" value="1"/>
</dbReference>
<keyword evidence="4" id="KW-0808">Transferase</keyword>
<dbReference type="SMART" id="SM01231">
    <property type="entry name" value="H-kinase_dim"/>
    <property type="match status" value="1"/>
</dbReference>
<proteinExistence type="predicted"/>
<dbReference type="CDD" id="cd16916">
    <property type="entry name" value="HATPase_CheA-like"/>
    <property type="match status" value="1"/>
</dbReference>
<dbReference type="SUPFAM" id="SSF47226">
    <property type="entry name" value="Histidine-containing phosphotransfer domain, HPT domain"/>
    <property type="match status" value="1"/>
</dbReference>
<dbReference type="InterPro" id="IPR037006">
    <property type="entry name" value="CheA-like_homodim_sf"/>
</dbReference>
<dbReference type="SMART" id="SM00448">
    <property type="entry name" value="REC"/>
    <property type="match status" value="1"/>
</dbReference>
<evidence type="ECO:0000259" key="12">
    <source>
        <dbReference type="PROSITE" id="PS50851"/>
    </source>
</evidence>
<evidence type="ECO:0000256" key="2">
    <source>
        <dbReference type="ARBA" id="ARBA00012438"/>
    </source>
</evidence>
<evidence type="ECO:0000256" key="6">
    <source>
        <dbReference type="ARBA" id="ARBA00023012"/>
    </source>
</evidence>
<feature type="domain" description="Histidine kinase" evidence="10">
    <location>
        <begin position="372"/>
        <end position="586"/>
    </location>
</feature>
<dbReference type="SMART" id="SM00260">
    <property type="entry name" value="CheW"/>
    <property type="match status" value="1"/>
</dbReference>
<dbReference type="Gene3D" id="1.20.120.160">
    <property type="entry name" value="HPT domain"/>
    <property type="match status" value="1"/>
</dbReference>
<gene>
    <name evidence="14" type="ORF">NG792_04840</name>
</gene>
<evidence type="ECO:0000259" key="11">
    <source>
        <dbReference type="PROSITE" id="PS50110"/>
    </source>
</evidence>
<dbReference type="Proteomes" id="UP001525961">
    <property type="component" value="Unassembled WGS sequence"/>
</dbReference>
<dbReference type="InterPro" id="IPR002545">
    <property type="entry name" value="CheW-lke_dom"/>
</dbReference>
<feature type="modified residue" description="Phosphohistidine" evidence="7">
    <location>
        <position position="47"/>
    </location>
</feature>
<feature type="modified residue" description="4-aspartylphosphate" evidence="8">
    <location>
        <position position="797"/>
    </location>
</feature>
<dbReference type="InterPro" id="IPR051315">
    <property type="entry name" value="Bact_Chemotaxis_CheA"/>
</dbReference>
<keyword evidence="6" id="KW-0902">Two-component regulatory system</keyword>